<dbReference type="PANTHER" id="PTHR48033:SF6">
    <property type="entry name" value="RNA-BINDING (RRM_RBD_RNP MOTIFS) FAMILY PROTEIN"/>
    <property type="match status" value="1"/>
</dbReference>
<dbReference type="SMART" id="SM00360">
    <property type="entry name" value="RRM"/>
    <property type="match status" value="2"/>
</dbReference>
<evidence type="ECO:0000259" key="4">
    <source>
        <dbReference type="PROSITE" id="PS50102"/>
    </source>
</evidence>
<evidence type="ECO:0000256" key="1">
    <source>
        <dbReference type="ARBA" id="ARBA00004123"/>
    </source>
</evidence>
<keyword evidence="6" id="KW-1185">Reference proteome</keyword>
<dbReference type="EMBL" id="WJXA01000006">
    <property type="protein sequence ID" value="KAF7140096.1"/>
    <property type="molecule type" value="Genomic_DNA"/>
</dbReference>
<dbReference type="PANTHER" id="PTHR48033">
    <property type="entry name" value="RNA-BINDING (RRM/RBD/RNP MOTIFS) FAMILY PROTEIN"/>
    <property type="match status" value="1"/>
</dbReference>
<dbReference type="Proteomes" id="UP000626092">
    <property type="component" value="Unassembled WGS sequence"/>
</dbReference>
<evidence type="ECO:0000313" key="6">
    <source>
        <dbReference type="Proteomes" id="UP000626092"/>
    </source>
</evidence>
<evidence type="ECO:0000256" key="2">
    <source>
        <dbReference type="ARBA" id="ARBA00023242"/>
    </source>
</evidence>
<dbReference type="Pfam" id="PF00076">
    <property type="entry name" value="RRM_1"/>
    <property type="match status" value="1"/>
</dbReference>
<comment type="subcellular location">
    <subcellularLocation>
        <location evidence="1">Nucleus</location>
    </subcellularLocation>
</comment>
<protein>
    <recommendedName>
        <fullName evidence="4">RRM domain-containing protein</fullName>
    </recommendedName>
</protein>
<dbReference type="InterPro" id="IPR035979">
    <property type="entry name" value="RBD_domain_sf"/>
</dbReference>
<dbReference type="InterPro" id="IPR012677">
    <property type="entry name" value="Nucleotide-bd_a/b_plait_sf"/>
</dbReference>
<dbReference type="InterPro" id="IPR000504">
    <property type="entry name" value="RRM_dom"/>
</dbReference>
<proteinExistence type="predicted"/>
<reference evidence="5" key="1">
    <citation type="submission" date="2019-11" db="EMBL/GenBank/DDBJ databases">
        <authorList>
            <person name="Liu Y."/>
            <person name="Hou J."/>
            <person name="Li T.-Q."/>
            <person name="Guan C.-H."/>
            <person name="Wu X."/>
            <person name="Wu H.-Z."/>
            <person name="Ling F."/>
            <person name="Zhang R."/>
            <person name="Shi X.-G."/>
            <person name="Ren J.-P."/>
            <person name="Chen E.-F."/>
            <person name="Sun J.-M."/>
        </authorList>
    </citation>
    <scope>NUCLEOTIDE SEQUENCE</scope>
    <source>
        <strain evidence="5">Adult_tree_wgs_1</strain>
        <tissue evidence="5">Leaves</tissue>
    </source>
</reference>
<comment type="caution">
    <text evidence="5">The sequence shown here is derived from an EMBL/GenBank/DDBJ whole genome shotgun (WGS) entry which is preliminary data.</text>
</comment>
<evidence type="ECO:0000256" key="3">
    <source>
        <dbReference type="PROSITE-ProRule" id="PRU00176"/>
    </source>
</evidence>
<dbReference type="Gene3D" id="3.30.70.330">
    <property type="match status" value="2"/>
</dbReference>
<evidence type="ECO:0000313" key="5">
    <source>
        <dbReference type="EMBL" id="KAF7140096.1"/>
    </source>
</evidence>
<dbReference type="OrthoDB" id="1875751at2759"/>
<sequence>MLIWGCGFLMIIRNARIVLGFFSLKVLLVRLASLFVMRESKGFGFITYADPSVVDKVIVDNHIINGKQVEIKRTIPKGAGQSGGFKTKKLFVGGLPSTVTEDEFHGFFSKYGKVVAHQIIRDRETNRSRGFGFIIFENEEVVDEILSKGHIIDMEGTRVSLVPWSPRY</sequence>
<gene>
    <name evidence="5" type="ORF">RHSIM_Rhsim06G0231900</name>
</gene>
<dbReference type="PROSITE" id="PS50102">
    <property type="entry name" value="RRM"/>
    <property type="match status" value="1"/>
</dbReference>
<name>A0A834GVQ1_RHOSS</name>
<organism evidence="5 6">
    <name type="scientific">Rhododendron simsii</name>
    <name type="common">Sims's rhododendron</name>
    <dbReference type="NCBI Taxonomy" id="118357"/>
    <lineage>
        <taxon>Eukaryota</taxon>
        <taxon>Viridiplantae</taxon>
        <taxon>Streptophyta</taxon>
        <taxon>Embryophyta</taxon>
        <taxon>Tracheophyta</taxon>
        <taxon>Spermatophyta</taxon>
        <taxon>Magnoliopsida</taxon>
        <taxon>eudicotyledons</taxon>
        <taxon>Gunneridae</taxon>
        <taxon>Pentapetalae</taxon>
        <taxon>asterids</taxon>
        <taxon>Ericales</taxon>
        <taxon>Ericaceae</taxon>
        <taxon>Ericoideae</taxon>
        <taxon>Rhodoreae</taxon>
        <taxon>Rhododendron</taxon>
    </lineage>
</organism>
<dbReference type="AlphaFoldDB" id="A0A834GVQ1"/>
<dbReference type="GO" id="GO:0003723">
    <property type="term" value="F:RNA binding"/>
    <property type="evidence" value="ECO:0007669"/>
    <property type="project" value="UniProtKB-UniRule"/>
</dbReference>
<keyword evidence="3" id="KW-0694">RNA-binding</keyword>
<dbReference type="GO" id="GO:0000785">
    <property type="term" value="C:chromatin"/>
    <property type="evidence" value="ECO:0007669"/>
    <property type="project" value="TreeGrafter"/>
</dbReference>
<accession>A0A834GVQ1</accession>
<dbReference type="SUPFAM" id="SSF54928">
    <property type="entry name" value="RNA-binding domain, RBD"/>
    <property type="match status" value="1"/>
</dbReference>
<keyword evidence="2" id="KW-0539">Nucleus</keyword>
<dbReference type="GO" id="GO:0010468">
    <property type="term" value="P:regulation of gene expression"/>
    <property type="evidence" value="ECO:0007669"/>
    <property type="project" value="TreeGrafter"/>
</dbReference>
<feature type="domain" description="RRM" evidence="4">
    <location>
        <begin position="88"/>
        <end position="168"/>
    </location>
</feature>
<dbReference type="GO" id="GO:0005654">
    <property type="term" value="C:nucleoplasm"/>
    <property type="evidence" value="ECO:0007669"/>
    <property type="project" value="TreeGrafter"/>
</dbReference>